<organism evidence="4 5">
    <name type="scientific">Rubripirellula lacrimiformis</name>
    <dbReference type="NCBI Taxonomy" id="1930273"/>
    <lineage>
        <taxon>Bacteria</taxon>
        <taxon>Pseudomonadati</taxon>
        <taxon>Planctomycetota</taxon>
        <taxon>Planctomycetia</taxon>
        <taxon>Pirellulales</taxon>
        <taxon>Pirellulaceae</taxon>
        <taxon>Rubripirellula</taxon>
    </lineage>
</organism>
<name>A0A517NCT1_9BACT</name>
<proteinExistence type="predicted"/>
<evidence type="ECO:0000259" key="3">
    <source>
        <dbReference type="Pfam" id="PF07635"/>
    </source>
</evidence>
<reference evidence="4 5" key="1">
    <citation type="submission" date="2019-02" db="EMBL/GenBank/DDBJ databases">
        <title>Deep-cultivation of Planctomycetes and their phenomic and genomic characterization uncovers novel biology.</title>
        <authorList>
            <person name="Wiegand S."/>
            <person name="Jogler M."/>
            <person name="Boedeker C."/>
            <person name="Pinto D."/>
            <person name="Vollmers J."/>
            <person name="Rivas-Marin E."/>
            <person name="Kohn T."/>
            <person name="Peeters S.H."/>
            <person name="Heuer A."/>
            <person name="Rast P."/>
            <person name="Oberbeckmann S."/>
            <person name="Bunk B."/>
            <person name="Jeske O."/>
            <person name="Meyerdierks A."/>
            <person name="Storesund J.E."/>
            <person name="Kallscheuer N."/>
            <person name="Luecker S."/>
            <person name="Lage O.M."/>
            <person name="Pohl T."/>
            <person name="Merkel B.J."/>
            <person name="Hornburger P."/>
            <person name="Mueller R.-W."/>
            <person name="Bruemmer F."/>
            <person name="Labrenz M."/>
            <person name="Spormann A.M."/>
            <person name="Op den Camp H."/>
            <person name="Overmann J."/>
            <person name="Amann R."/>
            <person name="Jetten M.S.M."/>
            <person name="Mascher T."/>
            <person name="Medema M.H."/>
            <person name="Devos D.P."/>
            <person name="Kaster A.-K."/>
            <person name="Ovreas L."/>
            <person name="Rohde M."/>
            <person name="Galperin M.Y."/>
            <person name="Jogler C."/>
        </authorList>
    </citation>
    <scope>NUCLEOTIDE SEQUENCE [LARGE SCALE GENOMIC DNA]</scope>
    <source>
        <strain evidence="4 5">K22_7</strain>
    </source>
</reference>
<dbReference type="SUPFAM" id="SSF46626">
    <property type="entry name" value="Cytochrome c"/>
    <property type="match status" value="1"/>
</dbReference>
<dbReference type="AlphaFoldDB" id="A0A517NCT1"/>
<evidence type="ECO:0000313" key="5">
    <source>
        <dbReference type="Proteomes" id="UP000318538"/>
    </source>
</evidence>
<evidence type="ECO:0000313" key="4">
    <source>
        <dbReference type="EMBL" id="QDT04944.1"/>
    </source>
</evidence>
<dbReference type="InterPro" id="IPR011429">
    <property type="entry name" value="Cyt_c_Planctomycete-type"/>
</dbReference>
<feature type="domain" description="DUF1553" evidence="2">
    <location>
        <begin position="704"/>
        <end position="964"/>
    </location>
</feature>
<accession>A0A517NCT1</accession>
<dbReference type="Pfam" id="PF07635">
    <property type="entry name" value="PSCyt1"/>
    <property type="match status" value="1"/>
</dbReference>
<feature type="domain" description="DUF1549" evidence="1">
    <location>
        <begin position="221"/>
        <end position="430"/>
    </location>
</feature>
<evidence type="ECO:0000259" key="1">
    <source>
        <dbReference type="Pfam" id="PF07583"/>
    </source>
</evidence>
<dbReference type="Pfam" id="PF07583">
    <property type="entry name" value="PSCyt2"/>
    <property type="match status" value="1"/>
</dbReference>
<gene>
    <name evidence="4" type="ORF">K227x_33420</name>
</gene>
<dbReference type="Gene3D" id="2.60.120.260">
    <property type="entry name" value="Galactose-binding domain-like"/>
    <property type="match status" value="1"/>
</dbReference>
<keyword evidence="5" id="KW-1185">Reference proteome</keyword>
<dbReference type="KEGG" id="rlc:K227x_33420"/>
<dbReference type="GO" id="GO:0020037">
    <property type="term" value="F:heme binding"/>
    <property type="evidence" value="ECO:0007669"/>
    <property type="project" value="InterPro"/>
</dbReference>
<evidence type="ECO:0000259" key="2">
    <source>
        <dbReference type="Pfam" id="PF07587"/>
    </source>
</evidence>
<dbReference type="Gene3D" id="1.10.760.10">
    <property type="entry name" value="Cytochrome c-like domain"/>
    <property type="match status" value="1"/>
</dbReference>
<sequence>MNGQLKRALNAPSFHLSGNASDRPRQRWDRQIDRFPRLTSLSHMTVRRWMSLIGGTLIALVLSASTGGRAVGQEIDFESDIYPIFESYCLHCHGEDEQESGLRLDSRVSLLRGGDSGLAALVPGDPDKSYLMDVITHADEDMAMPPDDDKLSDEAIEWVRRWIKDGAQWPGQMDDVVTDEIEHWAFLPYSRPVVPNAGSNDATTDYAESDKLSTLANESVINAFLKQKLNESGLDFSSPADARSLIRRASIVLTGLAPTPERANKFVAEFAASPDAAYEALVDELLASPHFGERWAQHWLDVIRWAETNGSESNLYRKNSWMYRDYVVRAFNEDKPYDQFVREQIAGDVLGSGDATGFLVAGPHVPAATVGQEESAIRQARADRMDEVLQTVGASVMGVTIGCARCHNHKFDPISIQDYYSMTAVFQDVEFGSRYPELSPDHPRKQREHELNLRLSQLRTQMRSEGWGWVEDWEGYKEFHFPTKTVDELRISFDGRWVQIDELEILESGIDGKNVASKETGTAISDNPATHLTSQPISRLNDGVFGTKGWRGVSPKGVQDKPWLEFDFPNKVNVSALRISTNREDFYETDYLDGMNKVSYGDFRIELRGDDGQWTAFSSTAAMKKRTKESEQRQALQQQVQDVITELLIQGPQPSFLGQFVSPVETFVLARGSPESPRDKVVASAPLRLNGQLDIEPDGPGPDRRLAFADWLLDEQNPLTARVMANRVWHHIFGSGIVPTPSDFGLAGAPPTHPELLDWLASEFVNPGAAEDGSVRPWSVKHLVRMIVLSKAFRQSSQPDSVGLSKDASATLLWRFPPRRVEAEVIRDSVLLASGRLDESIGGPSYRIHNVKKRYAQWQVVDNYGEDTWRRMLYQERMRRVDDRIFTAFDFPDCGQIRAKRPVSTTPLQALNLMNSDFVVSQSGWLARRAKDDAGDQTAAQVDRCFELLFCRQPDDEEREAAIALAENESLELLCRTLINTNEFAFLP</sequence>
<dbReference type="Pfam" id="PF07587">
    <property type="entry name" value="PSD1"/>
    <property type="match status" value="1"/>
</dbReference>
<protein>
    <submittedName>
        <fullName evidence="4">Planctomycete cytochrome C</fullName>
    </submittedName>
</protein>
<dbReference type="InterPro" id="IPR011444">
    <property type="entry name" value="DUF1549"/>
</dbReference>
<feature type="domain" description="Cytochrome C Planctomycete-type" evidence="3">
    <location>
        <begin position="89"/>
        <end position="148"/>
    </location>
</feature>
<dbReference type="EMBL" id="CP036525">
    <property type="protein sequence ID" value="QDT04944.1"/>
    <property type="molecule type" value="Genomic_DNA"/>
</dbReference>
<dbReference type="PANTHER" id="PTHR35889">
    <property type="entry name" value="CYCLOINULO-OLIGOSACCHARIDE FRUCTANOTRANSFERASE-RELATED"/>
    <property type="match status" value="1"/>
</dbReference>
<dbReference type="Proteomes" id="UP000318538">
    <property type="component" value="Chromosome"/>
</dbReference>
<dbReference type="InterPro" id="IPR022655">
    <property type="entry name" value="DUF1553"/>
</dbReference>
<dbReference type="InterPro" id="IPR036909">
    <property type="entry name" value="Cyt_c-like_dom_sf"/>
</dbReference>
<dbReference type="GO" id="GO:0009055">
    <property type="term" value="F:electron transfer activity"/>
    <property type="evidence" value="ECO:0007669"/>
    <property type="project" value="InterPro"/>
</dbReference>
<dbReference type="PANTHER" id="PTHR35889:SF3">
    <property type="entry name" value="F-BOX DOMAIN-CONTAINING PROTEIN"/>
    <property type="match status" value="1"/>
</dbReference>